<feature type="non-terminal residue" evidence="2">
    <location>
        <position position="108"/>
    </location>
</feature>
<keyword evidence="4" id="KW-1185">Reference proteome</keyword>
<reference evidence="3" key="2">
    <citation type="submission" date="2020-05" db="UniProtKB">
        <authorList>
            <consortium name="EnsemblMetazoa"/>
        </authorList>
    </citation>
    <scope>IDENTIFICATION</scope>
    <source>
        <strain evidence="3">wikel</strain>
    </source>
</reference>
<dbReference type="EMBL" id="DS645701">
    <property type="protein sequence ID" value="EEC02199.1"/>
    <property type="molecule type" value="Genomic_DNA"/>
</dbReference>
<feature type="non-terminal residue" evidence="2">
    <location>
        <position position="1"/>
    </location>
</feature>
<accession>B7P6H7</accession>
<reference evidence="2 4" key="1">
    <citation type="submission" date="2008-03" db="EMBL/GenBank/DDBJ databases">
        <title>Annotation of Ixodes scapularis.</title>
        <authorList>
            <consortium name="Ixodes scapularis Genome Project Consortium"/>
            <person name="Caler E."/>
            <person name="Hannick L.I."/>
            <person name="Bidwell S."/>
            <person name="Joardar V."/>
            <person name="Thiagarajan M."/>
            <person name="Amedeo P."/>
            <person name="Galinsky K.J."/>
            <person name="Schobel S."/>
            <person name="Inman J."/>
            <person name="Hostetler J."/>
            <person name="Miller J."/>
            <person name="Hammond M."/>
            <person name="Megy K."/>
            <person name="Lawson D."/>
            <person name="Kodira C."/>
            <person name="Sutton G."/>
            <person name="Meyer J."/>
            <person name="Hill C.A."/>
            <person name="Birren B."/>
            <person name="Nene V."/>
            <person name="Collins F."/>
            <person name="Alarcon-Chaidez F."/>
            <person name="Wikel S."/>
            <person name="Strausberg R."/>
        </authorList>
    </citation>
    <scope>NUCLEOTIDE SEQUENCE [LARGE SCALE GENOMIC DNA]</scope>
    <source>
        <strain evidence="4">Wikel</strain>
        <strain evidence="2">Wikel colony</strain>
    </source>
</reference>
<dbReference type="EMBL" id="ABJB010321942">
    <property type="status" value="NOT_ANNOTATED_CDS"/>
    <property type="molecule type" value="Genomic_DNA"/>
</dbReference>
<dbReference type="PaxDb" id="6945-B7P6H7"/>
<protein>
    <submittedName>
        <fullName evidence="2 3">Uncharacterized protein</fullName>
    </submittedName>
</protein>
<dbReference type="HOGENOM" id="CLU_2203533_0_0_1"/>
<feature type="region of interest" description="Disordered" evidence="1">
    <location>
        <begin position="78"/>
        <end position="108"/>
    </location>
</feature>
<evidence type="ECO:0000313" key="2">
    <source>
        <dbReference type="EMBL" id="EEC02199.1"/>
    </source>
</evidence>
<feature type="compositionally biased region" description="Basic and acidic residues" evidence="1">
    <location>
        <begin position="14"/>
        <end position="28"/>
    </location>
</feature>
<dbReference type="VEuPathDB" id="VectorBase:ISCI000253"/>
<dbReference type="AlphaFoldDB" id="B7P6H7"/>
<dbReference type="InParanoid" id="B7P6H7"/>
<name>B7P6H7_IXOSC</name>
<proteinExistence type="predicted"/>
<feature type="compositionally biased region" description="Polar residues" evidence="1">
    <location>
        <begin position="86"/>
        <end position="99"/>
    </location>
</feature>
<gene>
    <name evidence="2" type="ORF">IscW_ISCW000253</name>
</gene>
<feature type="region of interest" description="Disordered" evidence="1">
    <location>
        <begin position="1"/>
        <end position="64"/>
    </location>
</feature>
<sequence length="108" mass="11352">RHTLAALSPRQRRRGEASPRPHPRERFSRGTSAAALAPLPPDDGARRPGSGEAPSKMNQVPGGLLPLLPAREVLLPRTGGAGIISDGSNPSRTRSNGTNPRGRPGEAR</sequence>
<dbReference type="VEuPathDB" id="VectorBase:ISCW000253"/>
<evidence type="ECO:0000313" key="3">
    <source>
        <dbReference type="EnsemblMetazoa" id="ISCW000253-PA"/>
    </source>
</evidence>
<evidence type="ECO:0000256" key="1">
    <source>
        <dbReference type="SAM" id="MobiDB-lite"/>
    </source>
</evidence>
<evidence type="ECO:0000313" key="4">
    <source>
        <dbReference type="Proteomes" id="UP000001555"/>
    </source>
</evidence>
<dbReference type="Proteomes" id="UP000001555">
    <property type="component" value="Unassembled WGS sequence"/>
</dbReference>
<organism>
    <name type="scientific">Ixodes scapularis</name>
    <name type="common">Black-legged tick</name>
    <name type="synonym">Deer tick</name>
    <dbReference type="NCBI Taxonomy" id="6945"/>
    <lineage>
        <taxon>Eukaryota</taxon>
        <taxon>Metazoa</taxon>
        <taxon>Ecdysozoa</taxon>
        <taxon>Arthropoda</taxon>
        <taxon>Chelicerata</taxon>
        <taxon>Arachnida</taxon>
        <taxon>Acari</taxon>
        <taxon>Parasitiformes</taxon>
        <taxon>Ixodida</taxon>
        <taxon>Ixodoidea</taxon>
        <taxon>Ixodidae</taxon>
        <taxon>Ixodinae</taxon>
        <taxon>Ixodes</taxon>
    </lineage>
</organism>
<dbReference type="EnsemblMetazoa" id="ISCW000253-RA">
    <property type="protein sequence ID" value="ISCW000253-PA"/>
    <property type="gene ID" value="ISCW000253"/>
</dbReference>